<dbReference type="OMA" id="WISPFWI"/>
<dbReference type="Gene3D" id="3.50.50.60">
    <property type="entry name" value="FAD/NAD(P)-binding domain"/>
    <property type="match status" value="1"/>
</dbReference>
<dbReference type="PANTHER" id="PTHR23023">
    <property type="entry name" value="DIMETHYLANILINE MONOOXYGENASE"/>
    <property type="match status" value="1"/>
</dbReference>
<dbReference type="GO" id="GO:0016491">
    <property type="term" value="F:oxidoreductase activity"/>
    <property type="evidence" value="ECO:0007669"/>
    <property type="project" value="UniProtKB-KW"/>
</dbReference>
<evidence type="ECO:0000256" key="2">
    <source>
        <dbReference type="ARBA" id="ARBA00022827"/>
    </source>
</evidence>
<sequence>MASPSFRSGSGSASVLDEPVCIIGSGAAGLITAHTLIQDGFSNVTIITYDRSPGGVWARQRMYPGLLLNNVANEFRFSPLPMKLSGLPGKRTSGEEMQEYLEKFTATFLKDCISYETEVFRIQRQEGNGWLLDIVDRRTNTPSQRSFSKIVLCTGGCHNPSIPAALTPAAAQSAGFTGLVIHSSDFALHMHKIVEAAHKSSDAFNVVVVGGGKSADDMCAYLALHDVPVTIVFESTITPLATPFTLPDCIRKSRLLSVLSPHIELRTRLERFLHTTWLGSKIVAGFWKFIEWSSYEVLDVPKDSPLRQTCPPYWTVRGDEQGIPRADSFFALVNAGKIKLAAPARVRKYQPDSLLLNTGESVKANVVILSTGFKSSWPAMFDEETRNSLGIARQTVAIAETDEWASFRSIASPPVIPQTKTSDALSGSAIYRGIVPARNIERRDFAINGGVFTTNNGYTYEIIAHWISAYFRHDPLRLPSSPETALADSARCVAWLRKRYPGTLEHINESYTSDIAFWTWPQYTDSLLEDMHLRGMRSGGNWLTWPFKVVNVDELATLKEERDAVRQREKLKIPG</sequence>
<evidence type="ECO:0000256" key="3">
    <source>
        <dbReference type="ARBA" id="ARBA00023002"/>
    </source>
</evidence>
<name>A0A5M3MEA5_CONPW</name>
<dbReference type="Pfam" id="PF07992">
    <property type="entry name" value="Pyr_redox_2"/>
    <property type="match status" value="1"/>
</dbReference>
<dbReference type="InterPro" id="IPR050346">
    <property type="entry name" value="FMO-like"/>
</dbReference>
<keyword evidence="6" id="KW-1185">Reference proteome</keyword>
<dbReference type="GeneID" id="19200260"/>
<dbReference type="Proteomes" id="UP000053558">
    <property type="component" value="Unassembled WGS sequence"/>
</dbReference>
<dbReference type="OrthoDB" id="2915840at2759"/>
<dbReference type="AlphaFoldDB" id="A0A5M3MEA5"/>
<comment type="caution">
    <text evidence="5">The sequence shown here is derived from an EMBL/GenBank/DDBJ whole genome shotgun (WGS) entry which is preliminary data.</text>
</comment>
<evidence type="ECO:0000259" key="4">
    <source>
        <dbReference type="Pfam" id="PF07992"/>
    </source>
</evidence>
<keyword evidence="1" id="KW-0285">Flavoprotein</keyword>
<proteinExistence type="predicted"/>
<keyword evidence="3" id="KW-0560">Oxidoreductase</keyword>
<feature type="domain" description="FAD/NAD(P)-binding" evidence="4">
    <location>
        <begin position="20"/>
        <end position="232"/>
    </location>
</feature>
<evidence type="ECO:0000313" key="5">
    <source>
        <dbReference type="EMBL" id="EIW76945.1"/>
    </source>
</evidence>
<protein>
    <submittedName>
        <fullName evidence="5">FAD/NAD(P)-binding domain-containing protein</fullName>
    </submittedName>
</protein>
<dbReference type="EMBL" id="JH711585">
    <property type="protein sequence ID" value="EIW76945.1"/>
    <property type="molecule type" value="Genomic_DNA"/>
</dbReference>
<dbReference type="InterPro" id="IPR036188">
    <property type="entry name" value="FAD/NAD-bd_sf"/>
</dbReference>
<organism evidence="5 6">
    <name type="scientific">Coniophora puteana (strain RWD-64-598)</name>
    <name type="common">Brown rot fungus</name>
    <dbReference type="NCBI Taxonomy" id="741705"/>
    <lineage>
        <taxon>Eukaryota</taxon>
        <taxon>Fungi</taxon>
        <taxon>Dikarya</taxon>
        <taxon>Basidiomycota</taxon>
        <taxon>Agaricomycotina</taxon>
        <taxon>Agaricomycetes</taxon>
        <taxon>Agaricomycetidae</taxon>
        <taxon>Boletales</taxon>
        <taxon>Coniophorineae</taxon>
        <taxon>Coniophoraceae</taxon>
        <taxon>Coniophora</taxon>
    </lineage>
</organism>
<evidence type="ECO:0000256" key="1">
    <source>
        <dbReference type="ARBA" id="ARBA00022630"/>
    </source>
</evidence>
<keyword evidence="2" id="KW-0274">FAD</keyword>
<reference evidence="6" key="1">
    <citation type="journal article" date="2012" name="Science">
        <title>The Paleozoic origin of enzymatic lignin decomposition reconstructed from 31 fungal genomes.</title>
        <authorList>
            <person name="Floudas D."/>
            <person name="Binder M."/>
            <person name="Riley R."/>
            <person name="Barry K."/>
            <person name="Blanchette R.A."/>
            <person name="Henrissat B."/>
            <person name="Martinez A.T."/>
            <person name="Otillar R."/>
            <person name="Spatafora J.W."/>
            <person name="Yadav J.S."/>
            <person name="Aerts A."/>
            <person name="Benoit I."/>
            <person name="Boyd A."/>
            <person name="Carlson A."/>
            <person name="Copeland A."/>
            <person name="Coutinho P.M."/>
            <person name="de Vries R.P."/>
            <person name="Ferreira P."/>
            <person name="Findley K."/>
            <person name="Foster B."/>
            <person name="Gaskell J."/>
            <person name="Glotzer D."/>
            <person name="Gorecki P."/>
            <person name="Heitman J."/>
            <person name="Hesse C."/>
            <person name="Hori C."/>
            <person name="Igarashi K."/>
            <person name="Jurgens J.A."/>
            <person name="Kallen N."/>
            <person name="Kersten P."/>
            <person name="Kohler A."/>
            <person name="Kuees U."/>
            <person name="Kumar T.K.A."/>
            <person name="Kuo A."/>
            <person name="LaButti K."/>
            <person name="Larrondo L.F."/>
            <person name="Lindquist E."/>
            <person name="Ling A."/>
            <person name="Lombard V."/>
            <person name="Lucas S."/>
            <person name="Lundell T."/>
            <person name="Martin R."/>
            <person name="McLaughlin D.J."/>
            <person name="Morgenstern I."/>
            <person name="Morin E."/>
            <person name="Murat C."/>
            <person name="Nagy L.G."/>
            <person name="Nolan M."/>
            <person name="Ohm R.A."/>
            <person name="Patyshakuliyeva A."/>
            <person name="Rokas A."/>
            <person name="Ruiz-Duenas F.J."/>
            <person name="Sabat G."/>
            <person name="Salamov A."/>
            <person name="Samejima M."/>
            <person name="Schmutz J."/>
            <person name="Slot J.C."/>
            <person name="St John F."/>
            <person name="Stenlid J."/>
            <person name="Sun H."/>
            <person name="Sun S."/>
            <person name="Syed K."/>
            <person name="Tsang A."/>
            <person name="Wiebenga A."/>
            <person name="Young D."/>
            <person name="Pisabarro A."/>
            <person name="Eastwood D.C."/>
            <person name="Martin F."/>
            <person name="Cullen D."/>
            <person name="Grigoriev I.V."/>
            <person name="Hibbett D.S."/>
        </authorList>
    </citation>
    <scope>NUCLEOTIDE SEQUENCE [LARGE SCALE GENOMIC DNA]</scope>
    <source>
        <strain evidence="6">RWD-64-598 SS2</strain>
    </source>
</reference>
<dbReference type="RefSeq" id="XP_007773255.1">
    <property type="nucleotide sequence ID" value="XM_007775065.1"/>
</dbReference>
<accession>A0A5M3MEA5</accession>
<evidence type="ECO:0000313" key="6">
    <source>
        <dbReference type="Proteomes" id="UP000053558"/>
    </source>
</evidence>
<dbReference type="KEGG" id="cput:CONPUDRAFT_130389"/>
<dbReference type="SUPFAM" id="SSF51905">
    <property type="entry name" value="FAD/NAD(P)-binding domain"/>
    <property type="match status" value="2"/>
</dbReference>
<gene>
    <name evidence="5" type="ORF">CONPUDRAFT_130389</name>
</gene>
<dbReference type="InterPro" id="IPR023753">
    <property type="entry name" value="FAD/NAD-binding_dom"/>
</dbReference>